<sequence length="558" mass="57481">MTDQPGPAVPSDRALAARIRGGHLRDRSAAPAARDDEHSALAELHRRHHHTVLAYARGYAAGTDAVRDLAAEAFDDTVTAVRSGRGPTGWWRIPLAAAVERTAARWDGGPRRSSLHADVRGRNDLGRSAAWPEPGPGTGHGPSAQGFLVLAEESQTVLWLRLVDEQPPEEVAVVLGVDPEQVAPLTARALELLQAACLRAYCARHSEDDCRHYGRLLVVAVRSPDRTAHGLGQHLDACPSCRSLLGDLRRIDSAPGEVIRAAVMPGAVTGDGPGAGAAPGPVLRDPGTRRLPGAAAVKHRPRWTSWPAVAGCSTAVAAVAVVCGILLAPAQQVGGAAAEQPWAPAAAPGTTAGRTLVPGVDTPPPSRTTAPPSPPPARPAFTAPAAPAPGEPAPPPPAPGRPADTPPGPATASTPSPQESTAAPADAGLVNGDVETGVPGPWRAYNSVRADASKPRTGTFALRLGAHPSGAEQDLPVAPNTTYRLSGWTVVTADGDLATIGVKNYGGPELRDPAGATAYTYRAIEFTTGPAASRATVYCFKVSGTAPAYCDDLAVVRL</sequence>
<dbReference type="InterPro" id="IPR013324">
    <property type="entry name" value="RNA_pol_sigma_r3/r4-like"/>
</dbReference>
<name>A0ABZ1WH48_9ACTN</name>
<dbReference type="SUPFAM" id="SSF88659">
    <property type="entry name" value="Sigma3 and sigma4 domains of RNA polymerase sigma factors"/>
    <property type="match status" value="1"/>
</dbReference>
<feature type="compositionally biased region" description="Low complexity" evidence="1">
    <location>
        <begin position="343"/>
        <end position="353"/>
    </location>
</feature>
<evidence type="ECO:0000313" key="2">
    <source>
        <dbReference type="EMBL" id="WUS60251.1"/>
    </source>
</evidence>
<evidence type="ECO:0000256" key="1">
    <source>
        <dbReference type="SAM" id="MobiDB-lite"/>
    </source>
</evidence>
<keyword evidence="3" id="KW-1185">Reference proteome</keyword>
<feature type="compositionally biased region" description="Basic and acidic residues" evidence="1">
    <location>
        <begin position="107"/>
        <end position="125"/>
    </location>
</feature>
<proteinExistence type="predicted"/>
<dbReference type="RefSeq" id="WP_329493667.1">
    <property type="nucleotide sequence ID" value="NZ_CP108460.1"/>
</dbReference>
<dbReference type="EMBL" id="CP108482">
    <property type="protein sequence ID" value="WUS60251.1"/>
    <property type="molecule type" value="Genomic_DNA"/>
</dbReference>
<evidence type="ECO:0008006" key="4">
    <source>
        <dbReference type="Google" id="ProtNLM"/>
    </source>
</evidence>
<dbReference type="Gene3D" id="1.10.10.10">
    <property type="entry name" value="Winged helix-like DNA-binding domain superfamily/Winged helix DNA-binding domain"/>
    <property type="match status" value="1"/>
</dbReference>
<feature type="region of interest" description="Disordered" evidence="1">
    <location>
        <begin position="107"/>
        <end position="143"/>
    </location>
</feature>
<feature type="region of interest" description="Disordered" evidence="1">
    <location>
        <begin position="343"/>
        <end position="439"/>
    </location>
</feature>
<evidence type="ECO:0000313" key="3">
    <source>
        <dbReference type="Proteomes" id="UP001432014"/>
    </source>
</evidence>
<dbReference type="InterPro" id="IPR036388">
    <property type="entry name" value="WH-like_DNA-bd_sf"/>
</dbReference>
<feature type="compositionally biased region" description="Pro residues" evidence="1">
    <location>
        <begin position="386"/>
        <end position="409"/>
    </location>
</feature>
<accession>A0ABZ1WH48</accession>
<organism evidence="2 3">
    <name type="scientific">Kitasatospora herbaricolor</name>
    <dbReference type="NCBI Taxonomy" id="68217"/>
    <lineage>
        <taxon>Bacteria</taxon>
        <taxon>Bacillati</taxon>
        <taxon>Actinomycetota</taxon>
        <taxon>Actinomycetes</taxon>
        <taxon>Kitasatosporales</taxon>
        <taxon>Streptomycetaceae</taxon>
        <taxon>Kitasatospora</taxon>
    </lineage>
</organism>
<feature type="compositionally biased region" description="Pro residues" evidence="1">
    <location>
        <begin position="361"/>
        <end position="378"/>
    </location>
</feature>
<dbReference type="Gene3D" id="2.60.120.260">
    <property type="entry name" value="Galactose-binding domain-like"/>
    <property type="match status" value="1"/>
</dbReference>
<protein>
    <recommendedName>
        <fullName evidence="4">DNA-directed RNA polymerase specialized sigma24 family protein</fullName>
    </recommendedName>
</protein>
<dbReference type="Gene3D" id="1.10.1740.10">
    <property type="match status" value="1"/>
</dbReference>
<reference evidence="2 3" key="1">
    <citation type="submission" date="2022-10" db="EMBL/GenBank/DDBJ databases">
        <title>The complete genomes of actinobacterial strains from the NBC collection.</title>
        <authorList>
            <person name="Joergensen T.S."/>
            <person name="Alvarez Arevalo M."/>
            <person name="Sterndorff E.B."/>
            <person name="Faurdal D."/>
            <person name="Vuksanovic O."/>
            <person name="Mourched A.-S."/>
            <person name="Charusanti P."/>
            <person name="Shaw S."/>
            <person name="Blin K."/>
            <person name="Weber T."/>
        </authorList>
    </citation>
    <scope>NUCLEOTIDE SEQUENCE [LARGE SCALE GENOMIC DNA]</scope>
    <source>
        <strain evidence="2 3">NBC_01247</strain>
    </source>
</reference>
<dbReference type="Proteomes" id="UP001432014">
    <property type="component" value="Chromosome"/>
</dbReference>
<gene>
    <name evidence="2" type="ORF">OG469_35020</name>
</gene>